<dbReference type="Proteomes" id="UP001152622">
    <property type="component" value="Chromosome 13"/>
</dbReference>
<protein>
    <submittedName>
        <fullName evidence="1">Uncharacterized protein</fullName>
    </submittedName>
</protein>
<proteinExistence type="predicted"/>
<gene>
    <name evidence="1" type="ORF">SKAU_G00307330</name>
</gene>
<name>A0A9Q1IIT5_SYNKA</name>
<comment type="caution">
    <text evidence="1">The sequence shown here is derived from an EMBL/GenBank/DDBJ whole genome shotgun (WGS) entry which is preliminary data.</text>
</comment>
<evidence type="ECO:0000313" key="2">
    <source>
        <dbReference type="Proteomes" id="UP001152622"/>
    </source>
</evidence>
<evidence type="ECO:0000313" key="1">
    <source>
        <dbReference type="EMBL" id="KAJ8343404.1"/>
    </source>
</evidence>
<accession>A0A9Q1IIT5</accession>
<dbReference type="EMBL" id="JAINUF010000013">
    <property type="protein sequence ID" value="KAJ8343404.1"/>
    <property type="molecule type" value="Genomic_DNA"/>
</dbReference>
<sequence>MAVSHVFSSPIRCTRRVAVRCLSDPQRSQAHIHLGRLEPSDEGQKVASGADTEGALWEAPSGNWIKPLLATPKMVRFCTKRKKGPTVLSTDCSRVI</sequence>
<keyword evidence="2" id="KW-1185">Reference proteome</keyword>
<reference evidence="1" key="1">
    <citation type="journal article" date="2023" name="Science">
        <title>Genome structures resolve the early diversification of teleost fishes.</title>
        <authorList>
            <person name="Parey E."/>
            <person name="Louis A."/>
            <person name="Montfort J."/>
            <person name="Bouchez O."/>
            <person name="Roques C."/>
            <person name="Iampietro C."/>
            <person name="Lluch J."/>
            <person name="Castinel A."/>
            <person name="Donnadieu C."/>
            <person name="Desvignes T."/>
            <person name="Floi Bucao C."/>
            <person name="Jouanno E."/>
            <person name="Wen M."/>
            <person name="Mejri S."/>
            <person name="Dirks R."/>
            <person name="Jansen H."/>
            <person name="Henkel C."/>
            <person name="Chen W.J."/>
            <person name="Zahm M."/>
            <person name="Cabau C."/>
            <person name="Klopp C."/>
            <person name="Thompson A.W."/>
            <person name="Robinson-Rechavi M."/>
            <person name="Braasch I."/>
            <person name="Lecointre G."/>
            <person name="Bobe J."/>
            <person name="Postlethwait J.H."/>
            <person name="Berthelot C."/>
            <person name="Roest Crollius H."/>
            <person name="Guiguen Y."/>
        </authorList>
    </citation>
    <scope>NUCLEOTIDE SEQUENCE</scope>
    <source>
        <strain evidence="1">WJC10195</strain>
    </source>
</reference>
<dbReference type="AlphaFoldDB" id="A0A9Q1IIT5"/>
<organism evidence="1 2">
    <name type="scientific">Synaphobranchus kaupii</name>
    <name type="common">Kaup's arrowtooth eel</name>
    <dbReference type="NCBI Taxonomy" id="118154"/>
    <lineage>
        <taxon>Eukaryota</taxon>
        <taxon>Metazoa</taxon>
        <taxon>Chordata</taxon>
        <taxon>Craniata</taxon>
        <taxon>Vertebrata</taxon>
        <taxon>Euteleostomi</taxon>
        <taxon>Actinopterygii</taxon>
        <taxon>Neopterygii</taxon>
        <taxon>Teleostei</taxon>
        <taxon>Anguilliformes</taxon>
        <taxon>Synaphobranchidae</taxon>
        <taxon>Synaphobranchus</taxon>
    </lineage>
</organism>